<reference evidence="1 2" key="1">
    <citation type="submission" date="2022-04" db="EMBL/GenBank/DDBJ databases">
        <title>Leucobacter sp. isolated from rhizosphere of onion.</title>
        <authorList>
            <person name="Won M."/>
            <person name="Lee C.-M."/>
            <person name="Woen H.-Y."/>
            <person name="Kwon S.-W."/>
        </authorList>
    </citation>
    <scope>NUCLEOTIDE SEQUENCE [LARGE SCALE GENOMIC DNA]</scope>
    <source>
        <strain evidence="1 2">H25R-14</strain>
    </source>
</reference>
<keyword evidence="2" id="KW-1185">Reference proteome</keyword>
<evidence type="ECO:0000313" key="2">
    <source>
        <dbReference type="Proteomes" id="UP000831775"/>
    </source>
</evidence>
<name>A0ABY4FVQ9_9MICO</name>
<proteinExistence type="predicted"/>
<gene>
    <name evidence="1" type="ORF">MUN76_15395</name>
</gene>
<protein>
    <recommendedName>
        <fullName evidence="3">Minor tail protein</fullName>
    </recommendedName>
</protein>
<sequence>MISLQRKRLLKRQAVSGVAAVRKTEAVSRTTQVAHSTVAVGDADVPVVDVAADATSVAADMPGVQDDVAQAATDAYDASMNVGEALDAAEQAAVEAAAATETALGFARYSQIDGGSIVPPLPGDGPRVGAELVRIDVDQHPYQVDVWNGTAWAKSQILADQILVLGEDGTVQIENGRIVSPTVIGGEFYGNSFEGSEFRLATVISETETLFDGCEVVGSWTARSNNPTPLTRTTAQKKSGTYSLLGATVAGAPNYRWGRRPVPAMAFPRGGYCSVWVRSTVATSVTISAHPAARTLPIAANVWTEVRGEIPAGASPTNFELYSAQSSGTGTLYIDELRFVSYGSLDGGASILRDGTGRAIVRSLAPDSSAATLEDGQSRVARGAASIVARVQDVSGALRPVQVLEGPTSLGGQAFLETSAGVGGAQLSLSSSDSTLPVPSSLQFGLDNSVTVFAASRVLLNSPSVRFAGDIDWVYPTLLHGTNLAGNPFGYRRVAGKIEFRGRVGYMTALTPIFRMPAGYRIDGGADNVFVLDSGGVNRFNVRSDGYLQSQTGGDNNVSFAQLTYPVAAA</sequence>
<dbReference type="EMBL" id="CP095043">
    <property type="protein sequence ID" value="UOQ60393.1"/>
    <property type="molecule type" value="Genomic_DNA"/>
</dbReference>
<dbReference type="Proteomes" id="UP000831775">
    <property type="component" value="Chromosome"/>
</dbReference>
<organism evidence="1 2">
    <name type="scientific">Leucobacter rhizosphaerae</name>
    <dbReference type="NCBI Taxonomy" id="2932245"/>
    <lineage>
        <taxon>Bacteria</taxon>
        <taxon>Bacillati</taxon>
        <taxon>Actinomycetota</taxon>
        <taxon>Actinomycetes</taxon>
        <taxon>Micrococcales</taxon>
        <taxon>Microbacteriaceae</taxon>
        <taxon>Leucobacter</taxon>
    </lineage>
</organism>
<evidence type="ECO:0000313" key="1">
    <source>
        <dbReference type="EMBL" id="UOQ60393.1"/>
    </source>
</evidence>
<evidence type="ECO:0008006" key="3">
    <source>
        <dbReference type="Google" id="ProtNLM"/>
    </source>
</evidence>
<dbReference type="Gene3D" id="2.60.120.260">
    <property type="entry name" value="Galactose-binding domain-like"/>
    <property type="match status" value="1"/>
</dbReference>
<accession>A0ABY4FVQ9</accession>
<dbReference type="RefSeq" id="WP_244685987.1">
    <property type="nucleotide sequence ID" value="NZ_CP095043.1"/>
</dbReference>